<protein>
    <submittedName>
        <fullName evidence="3">5'(3')-deoxyribonucleotidase</fullName>
    </submittedName>
</protein>
<accession>A0A1H7I1F1</accession>
<dbReference type="AlphaFoldDB" id="A0A1H7I1F1"/>
<evidence type="ECO:0000256" key="2">
    <source>
        <dbReference type="PIRSR" id="PIRSR610708-1"/>
    </source>
</evidence>
<evidence type="ECO:0000313" key="3">
    <source>
        <dbReference type="EMBL" id="SEK56204.1"/>
    </source>
</evidence>
<feature type="active site" description="Nucleophile" evidence="2">
    <location>
        <position position="9"/>
    </location>
</feature>
<keyword evidence="4" id="KW-1185">Reference proteome</keyword>
<proteinExistence type="inferred from homology"/>
<dbReference type="PANTHER" id="PTHR16504">
    <property type="entry name" value="5'(3')-DEOXYRIBONUCLEOTIDASE"/>
    <property type="match status" value="1"/>
</dbReference>
<dbReference type="SFLD" id="SFLDG01146">
    <property type="entry name" value="C1.2.2"/>
    <property type="match status" value="1"/>
</dbReference>
<dbReference type="EMBL" id="FOAF01000001">
    <property type="protein sequence ID" value="SEK56204.1"/>
    <property type="molecule type" value="Genomic_DNA"/>
</dbReference>
<dbReference type="STRING" id="407022.SAMN05661044_00551"/>
<evidence type="ECO:0000313" key="4">
    <source>
        <dbReference type="Proteomes" id="UP000199421"/>
    </source>
</evidence>
<dbReference type="SFLD" id="SFLDG01126">
    <property type="entry name" value="C1.2:_Nucleotidase_Like"/>
    <property type="match status" value="1"/>
</dbReference>
<dbReference type="PANTHER" id="PTHR16504:SF4">
    <property type="entry name" value="5'(3')-DEOXYRIBONUCLEOTIDASE"/>
    <property type="match status" value="1"/>
</dbReference>
<dbReference type="SFLD" id="SFLDS00003">
    <property type="entry name" value="Haloacid_Dehalogenase"/>
    <property type="match status" value="1"/>
</dbReference>
<dbReference type="GO" id="GO:0008253">
    <property type="term" value="F:5'-nucleotidase activity"/>
    <property type="evidence" value="ECO:0007669"/>
    <property type="project" value="InterPro"/>
</dbReference>
<dbReference type="Gene3D" id="1.10.40.40">
    <property type="entry name" value="Deoxyribonucleotidase, domain 2"/>
    <property type="match status" value="1"/>
</dbReference>
<evidence type="ECO:0000256" key="1">
    <source>
        <dbReference type="ARBA" id="ARBA00009589"/>
    </source>
</evidence>
<dbReference type="InterPro" id="IPR010708">
    <property type="entry name" value="5'(3')-deoxyribonucleotidase"/>
</dbReference>
<dbReference type="InterPro" id="IPR036412">
    <property type="entry name" value="HAD-like_sf"/>
</dbReference>
<dbReference type="SUPFAM" id="SSF56784">
    <property type="entry name" value="HAD-like"/>
    <property type="match status" value="1"/>
</dbReference>
<gene>
    <name evidence="3" type="ORF">SAMN05661044_00551</name>
</gene>
<dbReference type="OrthoDB" id="278110at2"/>
<feature type="active site" description="Proton donor" evidence="2">
    <location>
        <position position="11"/>
    </location>
</feature>
<organism evidence="3 4">
    <name type="scientific">Olivibacter domesticus</name>
    <name type="common">Pseudosphingobacterium domesticum</name>
    <dbReference type="NCBI Taxonomy" id="407022"/>
    <lineage>
        <taxon>Bacteria</taxon>
        <taxon>Pseudomonadati</taxon>
        <taxon>Bacteroidota</taxon>
        <taxon>Sphingobacteriia</taxon>
        <taxon>Sphingobacteriales</taxon>
        <taxon>Sphingobacteriaceae</taxon>
        <taxon>Olivibacter</taxon>
    </lineage>
</organism>
<sequence>MKKKSIAIDMDGVLADTEVQYLNYYEQQFGTRLTKEIFHNVAEAEALPDGSIYKFLFTPGFFRTIPVMDGAVDAVKTLQQDYDIYIVSAAMEFPLSLFEKKEWLEEHFPFIQWNNIIFCGNKSIIDTDYMIDDYCKNLDFCKGKPILFSAGHNASITHHVRVNNWKEVETLFAEERSLARQ</sequence>
<dbReference type="Proteomes" id="UP000199421">
    <property type="component" value="Unassembled WGS sequence"/>
</dbReference>
<name>A0A1H7I1F1_OLID1</name>
<dbReference type="Gene3D" id="3.40.50.1000">
    <property type="entry name" value="HAD superfamily/HAD-like"/>
    <property type="match status" value="1"/>
</dbReference>
<dbReference type="InterPro" id="IPR023214">
    <property type="entry name" value="HAD_sf"/>
</dbReference>
<dbReference type="RefSeq" id="WP_093317964.1">
    <property type="nucleotide sequence ID" value="NZ_FOAF01000001.1"/>
</dbReference>
<comment type="similarity">
    <text evidence="1">Belongs to the 5'(3')-deoxyribonucleotidase family.</text>
</comment>
<dbReference type="Pfam" id="PF06941">
    <property type="entry name" value="NT5C"/>
    <property type="match status" value="1"/>
</dbReference>
<reference evidence="4" key="1">
    <citation type="submission" date="2016-10" db="EMBL/GenBank/DDBJ databases">
        <authorList>
            <person name="Varghese N."/>
            <person name="Submissions S."/>
        </authorList>
    </citation>
    <scope>NUCLEOTIDE SEQUENCE [LARGE SCALE GENOMIC DNA]</scope>
    <source>
        <strain evidence="4">DSM 18733</strain>
    </source>
</reference>
<dbReference type="GO" id="GO:0009223">
    <property type="term" value="P:pyrimidine deoxyribonucleotide catabolic process"/>
    <property type="evidence" value="ECO:0007669"/>
    <property type="project" value="TreeGrafter"/>
</dbReference>